<dbReference type="Gene3D" id="3.40.640.10">
    <property type="entry name" value="Type I PLP-dependent aspartate aminotransferase-like (Major domain)"/>
    <property type="match status" value="1"/>
</dbReference>
<evidence type="ECO:0000256" key="2">
    <source>
        <dbReference type="ARBA" id="ARBA00009533"/>
    </source>
</evidence>
<dbReference type="EMBL" id="UINC01000659">
    <property type="protein sequence ID" value="SUZ59052.1"/>
    <property type="molecule type" value="Genomic_DNA"/>
</dbReference>
<keyword evidence="3" id="KW-0210">Decarboxylase</keyword>
<dbReference type="PROSITE" id="PS00392">
    <property type="entry name" value="DDC_GAD_HDC_YDC"/>
    <property type="match status" value="1"/>
</dbReference>
<evidence type="ECO:0000256" key="3">
    <source>
        <dbReference type="ARBA" id="ARBA00022793"/>
    </source>
</evidence>
<dbReference type="GO" id="GO:0016831">
    <property type="term" value="F:carboxy-lyase activity"/>
    <property type="evidence" value="ECO:0007669"/>
    <property type="project" value="UniProtKB-KW"/>
</dbReference>
<evidence type="ECO:0000256" key="1">
    <source>
        <dbReference type="ARBA" id="ARBA00001933"/>
    </source>
</evidence>
<dbReference type="AlphaFoldDB" id="A0A381NWQ4"/>
<dbReference type="PANTHER" id="PTHR11999:SF70">
    <property type="entry name" value="MIP05841P"/>
    <property type="match status" value="1"/>
</dbReference>
<accession>A0A381NWQ4</accession>
<proteinExistence type="inferred from homology"/>
<keyword evidence="4" id="KW-0663">Pyridoxal phosphate</keyword>
<dbReference type="SUPFAM" id="SSF53383">
    <property type="entry name" value="PLP-dependent transferases"/>
    <property type="match status" value="1"/>
</dbReference>
<comment type="similarity">
    <text evidence="2">Belongs to the group II decarboxylase family.</text>
</comment>
<organism evidence="6">
    <name type="scientific">marine metagenome</name>
    <dbReference type="NCBI Taxonomy" id="408172"/>
    <lineage>
        <taxon>unclassified sequences</taxon>
        <taxon>metagenomes</taxon>
        <taxon>ecological metagenomes</taxon>
    </lineage>
</organism>
<dbReference type="InterPro" id="IPR015421">
    <property type="entry name" value="PyrdxlP-dep_Trfase_major"/>
</dbReference>
<dbReference type="InterPro" id="IPR002129">
    <property type="entry name" value="PyrdxlP-dep_de-COase"/>
</dbReference>
<dbReference type="GO" id="GO:0030170">
    <property type="term" value="F:pyridoxal phosphate binding"/>
    <property type="evidence" value="ECO:0007669"/>
    <property type="project" value="InterPro"/>
</dbReference>
<evidence type="ECO:0000256" key="5">
    <source>
        <dbReference type="ARBA" id="ARBA00023239"/>
    </source>
</evidence>
<keyword evidence="5" id="KW-0456">Lyase</keyword>
<dbReference type="PANTHER" id="PTHR11999">
    <property type="entry name" value="GROUP II PYRIDOXAL-5-PHOSPHATE DECARBOXYLASE"/>
    <property type="match status" value="1"/>
</dbReference>
<dbReference type="GO" id="GO:0019752">
    <property type="term" value="P:carboxylic acid metabolic process"/>
    <property type="evidence" value="ECO:0007669"/>
    <property type="project" value="InterPro"/>
</dbReference>
<dbReference type="InterPro" id="IPR015422">
    <property type="entry name" value="PyrdxlP-dep_Trfase_small"/>
</dbReference>
<comment type="cofactor">
    <cofactor evidence="1">
        <name>pyridoxal 5'-phosphate</name>
        <dbReference type="ChEBI" id="CHEBI:597326"/>
    </cofactor>
</comment>
<dbReference type="InterPro" id="IPR021115">
    <property type="entry name" value="Pyridoxal-P_BS"/>
</dbReference>
<dbReference type="Pfam" id="PF00282">
    <property type="entry name" value="Pyridoxal_deC"/>
    <property type="match status" value="1"/>
</dbReference>
<evidence type="ECO:0000256" key="4">
    <source>
        <dbReference type="ARBA" id="ARBA00022898"/>
    </source>
</evidence>
<dbReference type="InterPro" id="IPR015424">
    <property type="entry name" value="PyrdxlP-dep_Trfase"/>
</dbReference>
<name>A0A381NWQ4_9ZZZZ</name>
<dbReference type="Gene3D" id="3.90.1150.10">
    <property type="entry name" value="Aspartate Aminotransferase, domain 1"/>
    <property type="match status" value="1"/>
</dbReference>
<gene>
    <name evidence="6" type="ORF">METZ01_LOCUS11906</name>
</gene>
<evidence type="ECO:0000313" key="6">
    <source>
        <dbReference type="EMBL" id="SUZ59052.1"/>
    </source>
</evidence>
<protein>
    <submittedName>
        <fullName evidence="6">Uncharacterized protein</fullName>
    </submittedName>
</protein>
<sequence length="422" mass="44748">MADALGETVVPAGIGGHEALRLFAEVIVPATRVQDNPMNLAYVPAAPTEAALVFDLAVSTAGMFAGTWEAGAGAIAAENQALAWLASLAGWPTTAGGCFVSGGTMGNLSALVAARERARTRIGGQPPRRWSFAATGEVHSSVRAAARVLDCDVLEVPVDDRGRMTGGVLADTLNRVEVEGLFGVVVSSGTTNAGVVDDLAGVAEVCQGRDLWMHVDGAYGAAALAAPSVADLFAGIEHADSFVVDPHKWLFAPFDCCALVYREPEQGASAHSQFAGYLESVDRSEWNPADYAVHLTRRARGLPFWFSLATYGTDRYRDAVETVLAITRDAADEARTHPNLHLVMEPDLSVLLIERSGWEMADYEAWSTRNAEAGTVVCVPTRWQGRPVLRFCFVNPATDVVEVASVLDDLAVGSGLESFGSK</sequence>
<reference evidence="6" key="1">
    <citation type="submission" date="2018-05" db="EMBL/GenBank/DDBJ databases">
        <authorList>
            <person name="Lanie J.A."/>
            <person name="Ng W.-L."/>
            <person name="Kazmierczak K.M."/>
            <person name="Andrzejewski T.M."/>
            <person name="Davidsen T.M."/>
            <person name="Wayne K.J."/>
            <person name="Tettelin H."/>
            <person name="Glass J.I."/>
            <person name="Rusch D."/>
            <person name="Podicherti R."/>
            <person name="Tsui H.-C.T."/>
            <person name="Winkler M.E."/>
        </authorList>
    </citation>
    <scope>NUCLEOTIDE SEQUENCE</scope>
</reference>
<dbReference type="InterPro" id="IPR010977">
    <property type="entry name" value="Aromatic_deC"/>
</dbReference>